<dbReference type="PROSITE" id="PS51257">
    <property type="entry name" value="PROKAR_LIPOPROTEIN"/>
    <property type="match status" value="1"/>
</dbReference>
<organism evidence="4 5">
    <name type="scientific">Phocicoccus schoeneichii</name>
    <dbReference type="NCBI Taxonomy" id="1812261"/>
    <lineage>
        <taxon>Bacteria</taxon>
        <taxon>Bacillati</taxon>
        <taxon>Bacillota</taxon>
        <taxon>Bacilli</taxon>
        <taxon>Bacillales</taxon>
        <taxon>Salinicoccaceae</taxon>
        <taxon>Phocicoccus</taxon>
    </lineage>
</organism>
<dbReference type="Proteomes" id="UP000521032">
    <property type="component" value="Unassembled WGS sequence"/>
</dbReference>
<dbReference type="AlphaFoldDB" id="A0A6V7RB52"/>
<sequence>MKKLLSLLCVMGLSFVLVACSDSSDEKETDTSNEKTETEETSSGSDQAQGTENEDAVYEIGETLTMESYEWEVPYQVTVKAVDITREYNGEDITEYVGNAQDTNNFVVAKTVIKNTSDEPMIPGEYVVPRLGVDMNGNGENFVFELSEEELSKEIEPGEAVELDFVFLENLAHADSEGNFYLHFEGYTDNQKSYKVPTK</sequence>
<reference evidence="4 5" key="1">
    <citation type="submission" date="2020-07" db="EMBL/GenBank/DDBJ databases">
        <authorList>
            <person name="Criscuolo A."/>
        </authorList>
    </citation>
    <scope>NUCLEOTIDE SEQUENCE [LARGE SCALE GENOMIC DNA]</scope>
    <source>
        <strain evidence="5">CIP 111030</strain>
    </source>
</reference>
<dbReference type="InterPro" id="IPR029050">
    <property type="entry name" value="Immunoprotect_excell_Ig-like"/>
</dbReference>
<evidence type="ECO:0000256" key="2">
    <source>
        <dbReference type="SAM" id="MobiDB-lite"/>
    </source>
</evidence>
<keyword evidence="1 3" id="KW-0732">Signal</keyword>
<protein>
    <submittedName>
        <fullName evidence="4">Telomeric repeat-binding factor 2</fullName>
    </submittedName>
</protein>
<feature type="signal peptide" evidence="3">
    <location>
        <begin position="1"/>
        <end position="19"/>
    </location>
</feature>
<comment type="caution">
    <text evidence="4">The sequence shown here is derived from an EMBL/GenBank/DDBJ whole genome shotgun (WGS) entry which is preliminary data.</text>
</comment>
<evidence type="ECO:0000256" key="3">
    <source>
        <dbReference type="SAM" id="SignalP"/>
    </source>
</evidence>
<accession>A0A6V7RB52</accession>
<dbReference type="RefSeq" id="WP_186085934.1">
    <property type="nucleotide sequence ID" value="NZ_BMDB01000002.1"/>
</dbReference>
<keyword evidence="5" id="KW-1185">Reference proteome</keyword>
<feature type="compositionally biased region" description="Basic and acidic residues" evidence="2">
    <location>
        <begin position="24"/>
        <end position="38"/>
    </location>
</feature>
<name>A0A6V7RB52_9BACL</name>
<feature type="region of interest" description="Disordered" evidence="2">
    <location>
        <begin position="23"/>
        <end position="53"/>
    </location>
</feature>
<dbReference type="Gene3D" id="2.60.40.1240">
    <property type="match status" value="1"/>
</dbReference>
<feature type="chain" id="PRO_5038601928" evidence="3">
    <location>
        <begin position="20"/>
        <end position="199"/>
    </location>
</feature>
<evidence type="ECO:0000313" key="4">
    <source>
        <dbReference type="EMBL" id="CAD2073992.1"/>
    </source>
</evidence>
<evidence type="ECO:0000313" key="5">
    <source>
        <dbReference type="Proteomes" id="UP000521032"/>
    </source>
</evidence>
<dbReference type="EMBL" id="CAJEWE010000007">
    <property type="protein sequence ID" value="CAD2073992.1"/>
    <property type="molecule type" value="Genomic_DNA"/>
</dbReference>
<proteinExistence type="predicted"/>
<gene>
    <name evidence="4" type="ORF">JEOSCH030_00600</name>
</gene>
<evidence type="ECO:0000256" key="1">
    <source>
        <dbReference type="ARBA" id="ARBA00022729"/>
    </source>
</evidence>